<dbReference type="Gene3D" id="1.10.10.2520">
    <property type="entry name" value="Cell wall hydrolase SleB, domain 1"/>
    <property type="match status" value="1"/>
</dbReference>
<proteinExistence type="predicted"/>
<feature type="domain" description="LysM" evidence="1">
    <location>
        <begin position="88"/>
        <end position="131"/>
    </location>
</feature>
<feature type="domain" description="LysM" evidence="1">
    <location>
        <begin position="30"/>
        <end position="73"/>
    </location>
</feature>
<dbReference type="GeneID" id="93643644"/>
<organism evidence="2 3">
    <name type="scientific">Priestia megaterium (strain ATCC 14581 / DSM 32 / CCUG 1817 / JCM 2506 / NBRC 15308 / NCIMB 9376 / NCTC 10342 / NRRL B-14308 / VKM B-512 / Ford 19)</name>
    <name type="common">Bacillus megaterium</name>
    <dbReference type="NCBI Taxonomy" id="1348623"/>
    <lineage>
        <taxon>Bacteria</taxon>
        <taxon>Bacillati</taxon>
        <taxon>Bacillota</taxon>
        <taxon>Bacilli</taxon>
        <taxon>Bacillales</taxon>
        <taxon>Bacillaceae</taxon>
        <taxon>Priestia</taxon>
    </lineage>
</organism>
<dbReference type="Pfam" id="PF07486">
    <property type="entry name" value="Hydrolase_2"/>
    <property type="match status" value="1"/>
</dbReference>
<dbReference type="GO" id="GO:0008932">
    <property type="term" value="F:lytic endotransglycosylase activity"/>
    <property type="evidence" value="ECO:0007669"/>
    <property type="project" value="TreeGrafter"/>
</dbReference>
<dbReference type="PANTHER" id="PTHR33734:SF22">
    <property type="entry name" value="MEMBRANE-BOUND LYTIC MUREIN TRANSGLYCOSYLASE D"/>
    <property type="match status" value="1"/>
</dbReference>
<dbReference type="InterPro" id="IPR018392">
    <property type="entry name" value="LysM"/>
</dbReference>
<dbReference type="SUPFAM" id="SSF54106">
    <property type="entry name" value="LysM domain"/>
    <property type="match status" value="2"/>
</dbReference>
<accession>A0A0B6AVX8</accession>
<evidence type="ECO:0000313" key="2">
    <source>
        <dbReference type="EMBL" id="AJI24843.1"/>
    </source>
</evidence>
<dbReference type="PROSITE" id="PS51782">
    <property type="entry name" value="LYSM"/>
    <property type="match status" value="2"/>
</dbReference>
<dbReference type="Gene3D" id="6.20.240.60">
    <property type="match status" value="1"/>
</dbReference>
<dbReference type="HOGENOM" id="CLU_053345_1_2_9"/>
<dbReference type="InterPro" id="IPR036779">
    <property type="entry name" value="LysM_dom_sf"/>
</dbReference>
<keyword evidence="2" id="KW-0378">Hydrolase</keyword>
<dbReference type="Proteomes" id="UP000031829">
    <property type="component" value="Chromosome"/>
</dbReference>
<dbReference type="Pfam" id="PF01476">
    <property type="entry name" value="LysM"/>
    <property type="match status" value="2"/>
</dbReference>
<dbReference type="RefSeq" id="WP_034650589.1">
    <property type="nucleotide sequence ID" value="NZ_BCVB01000006.1"/>
</dbReference>
<dbReference type="KEGG" id="bmeg:BG04_123"/>
<dbReference type="EMBL" id="CP009920">
    <property type="protein sequence ID" value="AJI24843.1"/>
    <property type="molecule type" value="Genomic_DNA"/>
</dbReference>
<protein>
    <submittedName>
        <fullName evidence="2">Cell Wall Hydrolase family protein</fullName>
    </submittedName>
</protein>
<evidence type="ECO:0000313" key="3">
    <source>
        <dbReference type="Proteomes" id="UP000031829"/>
    </source>
</evidence>
<dbReference type="SMART" id="SM00257">
    <property type="entry name" value="LysM"/>
    <property type="match status" value="2"/>
</dbReference>
<sequence length="268" mass="28283">MSKKRVKKWAVASAASVAFLASQGTASAAASHKVVKGDTLWGLGQQSGVTVDELKGANNRQNDMIYVGETLTIPDQGQAQPAASPATSVHTVAQGETLYHIATQNGMTVDQLKAVNGLQSDIITIGQTLKLQGEAPAPAQTAPSTSVSAQDQDLLARLVEAEAKGEPYQGKVAVAIVVLNRVASPEFPNNIHDVIYQQLGNGVYQFSPVANGAINQPASEESKRAVSEAISNPHENDALFFYNPKIAESQWVATQQVTAVIGNHVFAK</sequence>
<dbReference type="InterPro" id="IPR042047">
    <property type="entry name" value="SleB_dom1"/>
</dbReference>
<reference evidence="2 3" key="1">
    <citation type="journal article" date="2015" name="Genome Announc.">
        <title>Complete genome sequences for 35 biothreat assay-relevant bacillus species.</title>
        <authorList>
            <person name="Johnson S.L."/>
            <person name="Daligault H.E."/>
            <person name="Davenport K.W."/>
            <person name="Jaissle J."/>
            <person name="Frey K.G."/>
            <person name="Ladner J.T."/>
            <person name="Broomall S.M."/>
            <person name="Bishop-Lilly K.A."/>
            <person name="Bruce D.C."/>
            <person name="Gibbons H.S."/>
            <person name="Coyne S.R."/>
            <person name="Lo C.C."/>
            <person name="Meincke L."/>
            <person name="Munk A.C."/>
            <person name="Koroleva G.I."/>
            <person name="Rosenzweig C.N."/>
            <person name="Palacios G.F."/>
            <person name="Redden C.L."/>
            <person name="Minogue T.D."/>
            <person name="Chain P.S."/>
        </authorList>
    </citation>
    <scope>NUCLEOTIDE SEQUENCE [LARGE SCALE GENOMIC DNA]</scope>
    <source>
        <strain evidence="3">ATCC 14581 / DSM 32 / JCM 2506 / NBRC 15308 / NCIMB 9376 / NCTC 10342 / NRRL B-14308 / VKM B-512</strain>
    </source>
</reference>
<gene>
    <name evidence="2" type="ORF">BG04_123</name>
</gene>
<dbReference type="GO" id="GO:0016787">
    <property type="term" value="F:hydrolase activity"/>
    <property type="evidence" value="ECO:0007669"/>
    <property type="project" value="UniProtKB-KW"/>
</dbReference>
<dbReference type="PANTHER" id="PTHR33734">
    <property type="entry name" value="LYSM DOMAIN-CONTAINING GPI-ANCHORED PROTEIN 2"/>
    <property type="match status" value="1"/>
</dbReference>
<dbReference type="InterPro" id="IPR011105">
    <property type="entry name" value="Cell_wall_hydrolase_SleB"/>
</dbReference>
<dbReference type="Gene3D" id="3.10.350.10">
    <property type="entry name" value="LysM domain"/>
    <property type="match status" value="2"/>
</dbReference>
<evidence type="ECO:0000259" key="1">
    <source>
        <dbReference type="PROSITE" id="PS51782"/>
    </source>
</evidence>
<dbReference type="CDD" id="cd00118">
    <property type="entry name" value="LysM"/>
    <property type="match status" value="2"/>
</dbReference>
<name>A0A0B6AVX8_PRIM2</name>
<dbReference type="AlphaFoldDB" id="A0A0B6AVX8"/>